<sequence length="131" mass="13045">MAGMTHRIGILSSGNIFGRYVTGLARYPELDIVRGPGRPPPGETVCGRAPGSARLPGAPVGPLARRLGGSAEVGRGSQGAPKGRGAVSLCGSAAAVSICGSAARAIGHDGVAADRRQLSALPAERLGGQRP</sequence>
<evidence type="ECO:0000313" key="1">
    <source>
        <dbReference type="EMBL" id="QPI59309.1"/>
    </source>
</evidence>
<name>A0ABX6WCY2_STRMQ</name>
<keyword evidence="2" id="KW-1185">Reference proteome</keyword>
<gene>
    <name evidence="1" type="ORF">I1A49_34430</name>
</gene>
<proteinExistence type="predicted"/>
<dbReference type="EMBL" id="CP065050">
    <property type="protein sequence ID" value="QPI59309.1"/>
    <property type="molecule type" value="Genomic_DNA"/>
</dbReference>
<evidence type="ECO:0000313" key="2">
    <source>
        <dbReference type="Proteomes" id="UP000663421"/>
    </source>
</evidence>
<protein>
    <recommendedName>
        <fullName evidence="3">Gfo/Idh/MocA-like oxidoreductase N-terminal domain-containing protein</fullName>
    </recommendedName>
</protein>
<evidence type="ECO:0008006" key="3">
    <source>
        <dbReference type="Google" id="ProtNLM"/>
    </source>
</evidence>
<reference evidence="1 2" key="1">
    <citation type="submission" date="2020-11" db="EMBL/GenBank/DDBJ databases">
        <title>Complete genome sequence unveiled secondary metabolic potentials in Streptomyces solisilvae HNM0141.</title>
        <authorList>
            <person name="Huang X."/>
        </authorList>
    </citation>
    <scope>NUCLEOTIDE SEQUENCE [LARGE SCALE GENOMIC DNA]</scope>
    <source>
        <strain evidence="1 2">HNM0141</strain>
    </source>
</reference>
<organism evidence="1 2">
    <name type="scientific">Streptomyces malaysiensis</name>
    <dbReference type="NCBI Taxonomy" id="92644"/>
    <lineage>
        <taxon>Bacteria</taxon>
        <taxon>Bacillati</taxon>
        <taxon>Actinomycetota</taxon>
        <taxon>Actinomycetes</taxon>
        <taxon>Kitasatosporales</taxon>
        <taxon>Streptomycetaceae</taxon>
        <taxon>Streptomyces</taxon>
        <taxon>Streptomyces violaceusniger group</taxon>
    </lineage>
</organism>
<dbReference type="Proteomes" id="UP000663421">
    <property type="component" value="Chromosome"/>
</dbReference>
<accession>A0ABX6WCY2</accession>